<reference evidence="2" key="1">
    <citation type="submission" date="2019-12" db="EMBL/GenBank/DDBJ databases">
        <title>Complete genome of Terracaulis silvestris 0127_4.</title>
        <authorList>
            <person name="Vieira S."/>
            <person name="Riedel T."/>
            <person name="Sproer C."/>
            <person name="Pascual J."/>
            <person name="Boedeker C."/>
            <person name="Overmann J."/>
        </authorList>
    </citation>
    <scope>NUCLEOTIDE SEQUENCE [LARGE SCALE GENOMIC DNA]</scope>
    <source>
        <strain evidence="2">0127_4</strain>
    </source>
</reference>
<organism evidence="1 2">
    <name type="scientific">Terricaulis silvestris</name>
    <dbReference type="NCBI Taxonomy" id="2686094"/>
    <lineage>
        <taxon>Bacteria</taxon>
        <taxon>Pseudomonadati</taxon>
        <taxon>Pseudomonadota</taxon>
        <taxon>Alphaproteobacteria</taxon>
        <taxon>Caulobacterales</taxon>
        <taxon>Caulobacteraceae</taxon>
        <taxon>Terricaulis</taxon>
    </lineage>
</organism>
<dbReference type="Gene3D" id="3.30.70.1060">
    <property type="entry name" value="Dimeric alpha+beta barrel"/>
    <property type="match status" value="1"/>
</dbReference>
<dbReference type="InterPro" id="IPR011008">
    <property type="entry name" value="Dimeric_a/b-barrel"/>
</dbReference>
<dbReference type="Proteomes" id="UP000431269">
    <property type="component" value="Chromosome"/>
</dbReference>
<evidence type="ECO:0008006" key="3">
    <source>
        <dbReference type="Google" id="ProtNLM"/>
    </source>
</evidence>
<dbReference type="EMBL" id="CP047045">
    <property type="protein sequence ID" value="QGZ96355.1"/>
    <property type="molecule type" value="Genomic_DNA"/>
</dbReference>
<gene>
    <name evidence="1" type="ORF">DSM104635_03214</name>
</gene>
<proteinExistence type="predicted"/>
<name>A0A6I6MLQ3_9CAUL</name>
<sequence length="115" mass="12197">MQFLALYTADSMGPPDAEHMKKMGALIDKQKKAGKLISTGGLKLRDKNGLRIRQKNGAATIENGGAAWAGATGWALLQAETREELVADVKEFLAVAGDGVSEVIEISDAPPEMKS</sequence>
<evidence type="ECO:0000313" key="2">
    <source>
        <dbReference type="Proteomes" id="UP000431269"/>
    </source>
</evidence>
<accession>A0A6I6MLQ3</accession>
<dbReference type="KEGG" id="tsv:DSM104635_03214"/>
<evidence type="ECO:0000313" key="1">
    <source>
        <dbReference type="EMBL" id="QGZ96355.1"/>
    </source>
</evidence>
<dbReference type="SUPFAM" id="SSF54909">
    <property type="entry name" value="Dimeric alpha+beta barrel"/>
    <property type="match status" value="1"/>
</dbReference>
<keyword evidence="2" id="KW-1185">Reference proteome</keyword>
<protein>
    <recommendedName>
        <fullName evidence="3">YCII-related domain-containing protein</fullName>
    </recommendedName>
</protein>
<dbReference type="AlphaFoldDB" id="A0A6I6MLQ3"/>
<dbReference type="RefSeq" id="WP_158767151.1">
    <property type="nucleotide sequence ID" value="NZ_CP047045.1"/>
</dbReference>